<evidence type="ECO:0000313" key="1">
    <source>
        <dbReference type="EMBL" id="KAG0413553.1"/>
    </source>
</evidence>
<protein>
    <submittedName>
        <fullName evidence="1">Uncharacterized protein</fullName>
    </submittedName>
</protein>
<keyword evidence="2" id="KW-1185">Reference proteome</keyword>
<organism evidence="1 2">
    <name type="scientific">Ixodes persulcatus</name>
    <name type="common">Taiga tick</name>
    <dbReference type="NCBI Taxonomy" id="34615"/>
    <lineage>
        <taxon>Eukaryota</taxon>
        <taxon>Metazoa</taxon>
        <taxon>Ecdysozoa</taxon>
        <taxon>Arthropoda</taxon>
        <taxon>Chelicerata</taxon>
        <taxon>Arachnida</taxon>
        <taxon>Acari</taxon>
        <taxon>Parasitiformes</taxon>
        <taxon>Ixodida</taxon>
        <taxon>Ixodoidea</taxon>
        <taxon>Ixodidae</taxon>
        <taxon>Ixodinae</taxon>
        <taxon>Ixodes</taxon>
    </lineage>
</organism>
<accession>A0AC60P2G5</accession>
<proteinExistence type="predicted"/>
<name>A0AC60P2G5_IXOPE</name>
<reference evidence="1 2" key="1">
    <citation type="journal article" date="2020" name="Cell">
        <title>Large-Scale Comparative Analyses of Tick Genomes Elucidate Their Genetic Diversity and Vector Capacities.</title>
        <authorList>
            <consortium name="Tick Genome and Microbiome Consortium (TIGMIC)"/>
            <person name="Jia N."/>
            <person name="Wang J."/>
            <person name="Shi W."/>
            <person name="Du L."/>
            <person name="Sun Y."/>
            <person name="Zhan W."/>
            <person name="Jiang J.F."/>
            <person name="Wang Q."/>
            <person name="Zhang B."/>
            <person name="Ji P."/>
            <person name="Bell-Sakyi L."/>
            <person name="Cui X.M."/>
            <person name="Yuan T.T."/>
            <person name="Jiang B.G."/>
            <person name="Yang W.F."/>
            <person name="Lam T.T."/>
            <person name="Chang Q.C."/>
            <person name="Ding S.J."/>
            <person name="Wang X.J."/>
            <person name="Zhu J.G."/>
            <person name="Ruan X.D."/>
            <person name="Zhao L."/>
            <person name="Wei J.T."/>
            <person name="Ye R.Z."/>
            <person name="Que T.C."/>
            <person name="Du C.H."/>
            <person name="Zhou Y.H."/>
            <person name="Cheng J.X."/>
            <person name="Dai P.F."/>
            <person name="Guo W.B."/>
            <person name="Han X.H."/>
            <person name="Huang E.J."/>
            <person name="Li L.F."/>
            <person name="Wei W."/>
            <person name="Gao Y.C."/>
            <person name="Liu J.Z."/>
            <person name="Shao H.Z."/>
            <person name="Wang X."/>
            <person name="Wang C.C."/>
            <person name="Yang T.C."/>
            <person name="Huo Q.B."/>
            <person name="Li W."/>
            <person name="Chen H.Y."/>
            <person name="Chen S.E."/>
            <person name="Zhou L.G."/>
            <person name="Ni X.B."/>
            <person name="Tian J.H."/>
            <person name="Sheng Y."/>
            <person name="Liu T."/>
            <person name="Pan Y.S."/>
            <person name="Xia L.Y."/>
            <person name="Li J."/>
            <person name="Zhao F."/>
            <person name="Cao W.C."/>
        </authorList>
    </citation>
    <scope>NUCLEOTIDE SEQUENCE [LARGE SCALE GENOMIC DNA]</scope>
    <source>
        <strain evidence="1">Iper-2018</strain>
    </source>
</reference>
<comment type="caution">
    <text evidence="1">The sequence shown here is derived from an EMBL/GenBank/DDBJ whole genome shotgun (WGS) entry which is preliminary data.</text>
</comment>
<sequence>ESPEGNCDTLYIVGEKEGDLEVTKIKNLQKCDEEIYTFGRIRGHGCVNCEALETHPGLATSQIKYRLDGTPEHYVINHACATSDTEFKLFGTGGKTIRVQINRTLDLEEVHDANTDTQLPEDIEKVDNIWLSFPESGDAESLEDLKKVNHFVIDYDLANDKEKFIAGFNQLAATEYEDDDIKDVHSKESVALKFLILHSLFGVMPFEDVSQMYDQAVANAPEASKSHVRRLFLDLMTAAGTNPHMAFGLQLIKQDKLSDDEAEHFLSKLALHLKENSPALMTELSEVCEHVKPKRQVWINCQLALSSLAGQEGCVRAKTDKEHDEGFCKPSLVSHFFNYQTKPEDKKEQPEYKRTVYMKAAGNLATRGAVHYLERYVSDTNQPEHRRSAALWALKRSSKHHPELHLRYVVPMWNDVARFDKPLDHTKSLLLISSGYDPKYDYGGATTFGQIRADDSYLPREVYLGFKHYYSGASYETASLWFESWGMDKLLNRVVGPHSGSTTNMWNVFGRRRFPRDASAKELKEIEDALPVTDREYDHVYGRLSLDLFGRAIDTFEFDESLFEEAANANENPLDNLKNLLGKVQRTKSFYLSKDIETGMPSELGVPIFIEHKEVGFTYINRQKFAVDTTEDGKFSLDFKRHYVHESGGYSMVGVGLTFNKTFIGVGADIQTVFNLPIDLHATLDLIHKKLSLKRPLSLPWNIVNHHFRPYTFVMPYDVATDVSTAVTTLSQPRHPLYNKDEVTSFDRTYFTDLLGYGLKVKGSLLSKGLKKELHDFLYHSDCNKRLYYAVMNPEWHPRELQLTVIPDEQDATTEVEVELGYEFLQPDDPRESHFPVNDNVHGNAEVPSTHVLNLDYALKGTKERKVSAELRYSYTKDNLKHKVQFFYNRTPFHSMDQDHSKICLDVTATFPEPEWDRLKNLAIFHEGKDLEFQMNIHQGSNCIDQASASRWRANRMNKYNLRVPYNKCVEHQKQGVPLNFYCIKYLYYSSRLGKLTVDIVYKNRKDLFPMLLKYYKKVHLEGGFVSTLSDYYRRATSGKLHVVSQVPPVEKYADIVVTTEDGRIYNHFHVPIYSHLLEPKIFPMLGYSNMANYISYYKHKYCDLQGKSVKTFDNVVVQLPETDCFKVVAKDCSPNKRFTVLARATGNAELPKAIKAFIQSTKVELLPIAEDSALVLRVDGNRVPLTPGVPYSHTAHDVELFTVKMEHEYFEVTSKPYGLYLGFNGNMLVVQTANFYRGKLCGLCGDYNYERQHELVGPDLHHYNDTTEFAKSYVVPSSDCTPP</sequence>
<evidence type="ECO:0000313" key="2">
    <source>
        <dbReference type="Proteomes" id="UP000805193"/>
    </source>
</evidence>
<dbReference type="EMBL" id="JABSTQ010011248">
    <property type="protein sequence ID" value="KAG0413553.1"/>
    <property type="molecule type" value="Genomic_DNA"/>
</dbReference>
<dbReference type="Proteomes" id="UP000805193">
    <property type="component" value="Unassembled WGS sequence"/>
</dbReference>
<feature type="non-terminal residue" evidence="1">
    <location>
        <position position="1"/>
    </location>
</feature>
<gene>
    <name evidence="1" type="ORF">HPB47_009286</name>
</gene>